<name>A0AAN9L833_CANGL</name>
<sequence length="289" mass="31863">MLLLEAKEGTDSQLSKEDNSFILFLQVLDGEFRSSLQGNSSNELELCVESGDPATVTSQFLNAVFMNLWVLAKHSGSFSLRETKQATESGAPDGLKDFVSEIKSTFGLKYVYVWHTLLGLWGGLDPNASGAKKYDPKLRCPVLSPGNLANTRDMSIDAMEKYGIGVIDPAKVSEFYNDLHSYLVSQNVDGVKVDVQNILETISCVLGGRVFLTRHFQQELEKSISTNFQDNSIICCMGHNTDSIYHSKQNWDMFYSLHDAAEFHAVARAVGGCGVYVSVLAANNHTMPL</sequence>
<evidence type="ECO:0000256" key="2">
    <source>
        <dbReference type="ARBA" id="ARBA00023277"/>
    </source>
</evidence>
<dbReference type="PANTHER" id="PTHR31268">
    <property type="match status" value="1"/>
</dbReference>
<evidence type="ECO:0000313" key="3">
    <source>
        <dbReference type="EMBL" id="KAK7331185.1"/>
    </source>
</evidence>
<dbReference type="AlphaFoldDB" id="A0AAN9L833"/>
<organism evidence="3 4">
    <name type="scientific">Canavalia gladiata</name>
    <name type="common">Sword bean</name>
    <name type="synonym">Dolichos gladiatus</name>
    <dbReference type="NCBI Taxonomy" id="3824"/>
    <lineage>
        <taxon>Eukaryota</taxon>
        <taxon>Viridiplantae</taxon>
        <taxon>Streptophyta</taxon>
        <taxon>Embryophyta</taxon>
        <taxon>Tracheophyta</taxon>
        <taxon>Spermatophyta</taxon>
        <taxon>Magnoliopsida</taxon>
        <taxon>eudicotyledons</taxon>
        <taxon>Gunneridae</taxon>
        <taxon>Pentapetalae</taxon>
        <taxon>rosids</taxon>
        <taxon>fabids</taxon>
        <taxon>Fabales</taxon>
        <taxon>Fabaceae</taxon>
        <taxon>Papilionoideae</taxon>
        <taxon>50 kb inversion clade</taxon>
        <taxon>NPAAA clade</taxon>
        <taxon>indigoferoid/millettioid clade</taxon>
        <taxon>Phaseoleae</taxon>
        <taxon>Canavalia</taxon>
    </lineage>
</organism>
<comment type="similarity">
    <text evidence="1">Belongs to the glycosyl hydrolases 36 family.</text>
</comment>
<dbReference type="InterPro" id="IPR017853">
    <property type="entry name" value="GH"/>
</dbReference>
<evidence type="ECO:0000313" key="4">
    <source>
        <dbReference type="Proteomes" id="UP001367508"/>
    </source>
</evidence>
<proteinExistence type="inferred from homology"/>
<dbReference type="SUPFAM" id="SSF51445">
    <property type="entry name" value="(Trans)glycosidases"/>
    <property type="match status" value="1"/>
</dbReference>
<dbReference type="EMBL" id="JAYMYQ010000005">
    <property type="protein sequence ID" value="KAK7331185.1"/>
    <property type="molecule type" value="Genomic_DNA"/>
</dbReference>
<keyword evidence="4" id="KW-1185">Reference proteome</keyword>
<gene>
    <name evidence="3" type="ORF">VNO77_25403</name>
</gene>
<protein>
    <submittedName>
        <fullName evidence="3">Uncharacterized protein</fullName>
    </submittedName>
</protein>
<comment type="caution">
    <text evidence="3">The sequence shown here is derived from an EMBL/GenBank/DDBJ whole genome shotgun (WGS) entry which is preliminary data.</text>
</comment>
<dbReference type="PANTHER" id="PTHR31268:SF26">
    <property type="entry name" value="GALACTINOL--SUCROSE GALACTOSYLTRANSFERASE"/>
    <property type="match status" value="1"/>
</dbReference>
<keyword evidence="2" id="KW-0119">Carbohydrate metabolism</keyword>
<dbReference type="Proteomes" id="UP001367508">
    <property type="component" value="Unassembled WGS sequence"/>
</dbReference>
<dbReference type="Pfam" id="PF05691">
    <property type="entry name" value="Raffinose_syn"/>
    <property type="match status" value="3"/>
</dbReference>
<dbReference type="InterPro" id="IPR008811">
    <property type="entry name" value="Glycosyl_hydrolases_36"/>
</dbReference>
<reference evidence="3 4" key="1">
    <citation type="submission" date="2024-01" db="EMBL/GenBank/DDBJ databases">
        <title>The genomes of 5 underutilized Papilionoideae crops provide insights into root nodulation and disease resistanc.</title>
        <authorList>
            <person name="Jiang F."/>
        </authorList>
    </citation>
    <scope>NUCLEOTIDE SEQUENCE [LARGE SCALE GENOMIC DNA]</scope>
    <source>
        <strain evidence="3">LVBAO_FW01</strain>
        <tissue evidence="3">Leaves</tissue>
    </source>
</reference>
<evidence type="ECO:0000256" key="1">
    <source>
        <dbReference type="ARBA" id="ARBA00007240"/>
    </source>
</evidence>
<accession>A0AAN9L833</accession>